<dbReference type="OrthoDB" id="1095195at2"/>
<dbReference type="PATRIC" id="fig|1346330.5.peg.3567"/>
<dbReference type="Pfam" id="PF16407">
    <property type="entry name" value="PKD_2"/>
    <property type="match status" value="1"/>
</dbReference>
<dbReference type="EMBL" id="ATDL01000020">
    <property type="protein sequence ID" value="ERJ57929.1"/>
    <property type="molecule type" value="Genomic_DNA"/>
</dbReference>
<dbReference type="STRING" id="1346330.M472_04035"/>
<evidence type="ECO:0000313" key="2">
    <source>
        <dbReference type="Proteomes" id="UP000016584"/>
    </source>
</evidence>
<evidence type="ECO:0008006" key="3">
    <source>
        <dbReference type="Google" id="ProtNLM"/>
    </source>
</evidence>
<dbReference type="AlphaFoldDB" id="U2IZ01"/>
<sequence length="519" mass="58389">MKRYYSMGLVVGLVLLLSSCFKDLGNYNYQDINEITVGGLGGPYNLLYKVDTLRIEPDIQFTLDTDDPDRYQYEWRVGFQNEGATRPTISTERNLNFPVNLLPKAYTLYFNVYDKVTEVTWTSTASLTVSTAVSRGFHLAGDDEEGYADADMIAMPLNKDTIIVKRIMSDNGMPRYKEPIKLFHTGTTSDSSKVKQWFMTKEGAYFMNTATMEVKPGNTFKNMLYTTFELPLDIYPVAFAPLVSSIGGMSPGTYGRVVITNTGDLFSASLMGGDFYSNPINRVSSNPLELLKLSPYIMHSPATWNRYIVYDDINNRFLHATGNSVPSAMLTVFWDTGGPFPWNQGDTGRKLVYAENTRNYEDGGTAGNSFALMKDAAGEFHVYKFYANGSFGPLKLAYFKIKPIAVDFEKSNIYAFSSVRKILYYAVGSKLYGYDYNPSFEKNYLIKDFGEEITMLNSDIQTSNGSQLYVGTYSTANKGTIRKYSSGDDLNNLVMTQDESVFWTGLLKVKSMSWRNSTQ</sequence>
<evidence type="ECO:0000313" key="1">
    <source>
        <dbReference type="EMBL" id="ERJ57929.1"/>
    </source>
</evidence>
<proteinExistence type="predicted"/>
<organism evidence="1 2">
    <name type="scientific">Sphingobacterium paucimobilis HER1398</name>
    <dbReference type="NCBI Taxonomy" id="1346330"/>
    <lineage>
        <taxon>Bacteria</taxon>
        <taxon>Pseudomonadati</taxon>
        <taxon>Bacteroidota</taxon>
        <taxon>Sphingobacteriia</taxon>
        <taxon>Sphingobacteriales</taxon>
        <taxon>Sphingobacteriaceae</taxon>
        <taxon>Sphingobacterium</taxon>
    </lineage>
</organism>
<name>U2IZ01_9SPHI</name>
<comment type="caution">
    <text evidence="1">The sequence shown here is derived from an EMBL/GenBank/DDBJ whole genome shotgun (WGS) entry which is preliminary data.</text>
</comment>
<dbReference type="PROSITE" id="PS51257">
    <property type="entry name" value="PROKAR_LIPOPROTEIN"/>
    <property type="match status" value="1"/>
</dbReference>
<reference evidence="1 2" key="1">
    <citation type="journal article" date="2013" name="Genome Announc.">
        <title>The Draft Genome Sequence of Sphingomonas paucimobilis Strain HER1398 (Proteobacteria), Host to the Giant PAU Phage, Indicates That It Is a Member of the Genus Sphingobacterium (Bacteroidetes).</title>
        <authorList>
            <person name="White R.A.III."/>
            <person name="Suttle C.A."/>
        </authorList>
    </citation>
    <scope>NUCLEOTIDE SEQUENCE [LARGE SCALE GENOMIC DNA]</scope>
    <source>
        <strain evidence="1 2">HER1398</strain>
    </source>
</reference>
<keyword evidence="2" id="KW-1185">Reference proteome</keyword>
<accession>U2IZ01</accession>
<dbReference type="eggNOG" id="COG0526">
    <property type="taxonomic scope" value="Bacteria"/>
</dbReference>
<dbReference type="RefSeq" id="WP_021071699.1">
    <property type="nucleotide sequence ID" value="NZ_ATDL01000020.1"/>
</dbReference>
<dbReference type="Proteomes" id="UP000016584">
    <property type="component" value="Unassembled WGS sequence"/>
</dbReference>
<protein>
    <recommendedName>
        <fullName evidence="3">PKD domain-containing protein</fullName>
    </recommendedName>
</protein>
<gene>
    <name evidence="1" type="ORF">M472_04035</name>
</gene>
<dbReference type="InterPro" id="IPR032183">
    <property type="entry name" value="PKD-like"/>
</dbReference>